<keyword evidence="7" id="KW-0812">Transmembrane</keyword>
<gene>
    <name evidence="9" type="ORF">DKX38_028878</name>
</gene>
<evidence type="ECO:0000256" key="6">
    <source>
        <dbReference type="ARBA" id="ARBA00022967"/>
    </source>
</evidence>
<dbReference type="AlphaFoldDB" id="A0A5N5J1F2"/>
<dbReference type="InterPro" id="IPR006544">
    <property type="entry name" value="P-type_TPase_V"/>
</dbReference>
<accession>A0A5N5J1F2</accession>
<dbReference type="EMBL" id="VDCV01000019">
    <property type="protein sequence ID" value="KAB5511850.1"/>
    <property type="molecule type" value="Genomic_DNA"/>
</dbReference>
<organism evidence="9 10">
    <name type="scientific">Salix brachista</name>
    <dbReference type="NCBI Taxonomy" id="2182728"/>
    <lineage>
        <taxon>Eukaryota</taxon>
        <taxon>Viridiplantae</taxon>
        <taxon>Streptophyta</taxon>
        <taxon>Embryophyta</taxon>
        <taxon>Tracheophyta</taxon>
        <taxon>Spermatophyta</taxon>
        <taxon>Magnoliopsida</taxon>
        <taxon>eudicotyledons</taxon>
        <taxon>Gunneridae</taxon>
        <taxon>Pentapetalae</taxon>
        <taxon>rosids</taxon>
        <taxon>fabids</taxon>
        <taxon>Malpighiales</taxon>
        <taxon>Salicaceae</taxon>
        <taxon>Saliceae</taxon>
        <taxon>Salix</taxon>
    </lineage>
</organism>
<evidence type="ECO:0000313" key="9">
    <source>
        <dbReference type="EMBL" id="KAB5511850.1"/>
    </source>
</evidence>
<keyword evidence="7" id="KW-0472">Membrane</keyword>
<dbReference type="Proteomes" id="UP000326939">
    <property type="component" value="Chromosome 19"/>
</dbReference>
<feature type="transmembrane region" description="Helical" evidence="7">
    <location>
        <begin position="29"/>
        <end position="47"/>
    </location>
</feature>
<evidence type="ECO:0000256" key="5">
    <source>
        <dbReference type="ARBA" id="ARBA00022842"/>
    </source>
</evidence>
<reference evidence="10" key="1">
    <citation type="journal article" date="2019" name="Gigascience">
        <title>De novo genome assembly of the endangered Acer yangbiense, a plant species with extremely small populations endemic to Yunnan Province, China.</title>
        <authorList>
            <person name="Yang J."/>
            <person name="Wariss H.M."/>
            <person name="Tao L."/>
            <person name="Zhang R."/>
            <person name="Yun Q."/>
            <person name="Hollingsworth P."/>
            <person name="Dao Z."/>
            <person name="Luo G."/>
            <person name="Guo H."/>
            <person name="Ma Y."/>
            <person name="Sun W."/>
        </authorList>
    </citation>
    <scope>NUCLEOTIDE SEQUENCE [LARGE SCALE GENOMIC DNA]</scope>
    <source>
        <strain evidence="10">cv. br00</strain>
    </source>
</reference>
<keyword evidence="3" id="KW-0547">Nucleotide-binding</keyword>
<evidence type="ECO:0000313" key="10">
    <source>
        <dbReference type="Proteomes" id="UP000326939"/>
    </source>
</evidence>
<comment type="caution">
    <text evidence="9">The sequence shown here is derived from an EMBL/GenBank/DDBJ whole genome shotgun (WGS) entry which is preliminary data.</text>
</comment>
<comment type="subcellular location">
    <subcellularLocation>
        <location evidence="1">Membrane</location>
        <topology evidence="1">Multi-pass membrane protein</topology>
    </subcellularLocation>
</comment>
<dbReference type="GO" id="GO:0046872">
    <property type="term" value="F:metal ion binding"/>
    <property type="evidence" value="ECO:0007669"/>
    <property type="project" value="UniProtKB-KW"/>
</dbReference>
<dbReference type="InterPro" id="IPR057255">
    <property type="entry name" value="2TM_P5A-ATPase"/>
</dbReference>
<dbReference type="GO" id="GO:0006874">
    <property type="term" value="P:intracellular calcium ion homeostasis"/>
    <property type="evidence" value="ECO:0007669"/>
    <property type="project" value="TreeGrafter"/>
</dbReference>
<evidence type="ECO:0000256" key="3">
    <source>
        <dbReference type="ARBA" id="ARBA00022741"/>
    </source>
</evidence>
<keyword evidence="4" id="KW-0067">ATP-binding</keyword>
<dbReference type="Pfam" id="PF23143">
    <property type="entry name" value="2TM_P5A-ATPase"/>
    <property type="match status" value="1"/>
</dbReference>
<evidence type="ECO:0000256" key="2">
    <source>
        <dbReference type="ARBA" id="ARBA00022723"/>
    </source>
</evidence>
<feature type="transmembrane region" description="Helical" evidence="7">
    <location>
        <begin position="53"/>
        <end position="74"/>
    </location>
</feature>
<keyword evidence="6" id="KW-1278">Translocase</keyword>
<keyword evidence="2" id="KW-0479">Metal-binding</keyword>
<dbReference type="GO" id="GO:0019829">
    <property type="term" value="F:ATPase-coupled monoatomic cation transmembrane transporter activity"/>
    <property type="evidence" value="ECO:0007669"/>
    <property type="project" value="TreeGrafter"/>
</dbReference>
<name>A0A5N5J1F2_9ROSI</name>
<evidence type="ECO:0000256" key="7">
    <source>
        <dbReference type="SAM" id="Phobius"/>
    </source>
</evidence>
<dbReference type="PANTHER" id="PTHR45630">
    <property type="entry name" value="CATION-TRANSPORTING ATPASE-RELATED"/>
    <property type="match status" value="1"/>
</dbReference>
<feature type="domain" description="P5A-ATPase transmembrane helical hairpin" evidence="8">
    <location>
        <begin position="21"/>
        <end position="86"/>
    </location>
</feature>
<evidence type="ECO:0000256" key="1">
    <source>
        <dbReference type="ARBA" id="ARBA00004141"/>
    </source>
</evidence>
<keyword evidence="10" id="KW-1185">Reference proteome</keyword>
<sequence>MVLRFNVGGKVVDRVDLIRKKKWPWRLDVFPFAVLYSIWMVTIVPSIDIVDALIVLGGLVSIHVLTLLFTAWSIDFKCFVQYSKVNDIYAVDSCKVTPAKFSGSKEVVSFWVSTMEKSRLKTLSELRRVRGGHPDCIGASMWVKLSGTDLLPGDAVSIGRSSGQNGEDKSVPADMLLLA</sequence>
<keyword evidence="7" id="KW-1133">Transmembrane helix</keyword>
<dbReference type="PANTHER" id="PTHR45630:SF7">
    <property type="entry name" value="ENDOPLASMIC RETICULUM TRANSMEMBRANE HELIX TRANSLOCASE"/>
    <property type="match status" value="1"/>
</dbReference>
<protein>
    <recommendedName>
        <fullName evidence="8">P5A-ATPase transmembrane helical hairpin domain-containing protein</fullName>
    </recommendedName>
</protein>
<proteinExistence type="predicted"/>
<evidence type="ECO:0000259" key="8">
    <source>
        <dbReference type="Pfam" id="PF23143"/>
    </source>
</evidence>
<dbReference type="GO" id="GO:0005524">
    <property type="term" value="F:ATP binding"/>
    <property type="evidence" value="ECO:0007669"/>
    <property type="project" value="UniProtKB-KW"/>
</dbReference>
<evidence type="ECO:0000256" key="4">
    <source>
        <dbReference type="ARBA" id="ARBA00022840"/>
    </source>
</evidence>
<dbReference type="GO" id="GO:0015662">
    <property type="term" value="F:P-type ion transporter activity"/>
    <property type="evidence" value="ECO:0007669"/>
    <property type="project" value="TreeGrafter"/>
</dbReference>
<keyword evidence="5" id="KW-0460">Magnesium</keyword>
<dbReference type="GO" id="GO:0005789">
    <property type="term" value="C:endoplasmic reticulum membrane"/>
    <property type="evidence" value="ECO:0007669"/>
    <property type="project" value="TreeGrafter"/>
</dbReference>